<gene>
    <name evidence="1" type="ORF">HYH03_013635</name>
</gene>
<dbReference type="EMBL" id="JAEHOE010000092">
    <property type="protein sequence ID" value="KAG2487791.1"/>
    <property type="molecule type" value="Genomic_DNA"/>
</dbReference>
<dbReference type="Proteomes" id="UP000612055">
    <property type="component" value="Unassembled WGS sequence"/>
</dbReference>
<dbReference type="OrthoDB" id="536624at2759"/>
<evidence type="ECO:0000313" key="2">
    <source>
        <dbReference type="Proteomes" id="UP000612055"/>
    </source>
</evidence>
<evidence type="ECO:0000313" key="1">
    <source>
        <dbReference type="EMBL" id="KAG2487791.1"/>
    </source>
</evidence>
<organism evidence="1 2">
    <name type="scientific">Edaphochlamys debaryana</name>
    <dbReference type="NCBI Taxonomy" id="47281"/>
    <lineage>
        <taxon>Eukaryota</taxon>
        <taxon>Viridiplantae</taxon>
        <taxon>Chlorophyta</taxon>
        <taxon>core chlorophytes</taxon>
        <taxon>Chlorophyceae</taxon>
        <taxon>CS clade</taxon>
        <taxon>Chlamydomonadales</taxon>
        <taxon>Chlamydomonadales incertae sedis</taxon>
        <taxon>Edaphochlamys</taxon>
    </lineage>
</organism>
<sequence length="310" mass="31980">MEHGFVELRSGRVALRPVVDGVYPSAGAASGGVSRLFLVRFAAGTVGALRDDLVRLGGAQILSFADPSTVLVYAAPAAVATYGSRHGALVDMEPGLAWLAARHEVSWVKPLSRQEPHNAVAGWIVQSGTASAASIAGSISPLGDVAFRNELSTGAAPMARLSVFQTVWNSGNLTYSVPTPPTQKILPFHPYSGPTGAYASWAAKLAALVPPRVAEVIPANPVHACSALVGGNATFSGKVVLVNLAASAGATCANNVRATNVAAVGGVAMLLMRDSDELLPISTQAPITATPGGNMLFAQITKERLCLLHW</sequence>
<comment type="caution">
    <text evidence="1">The sequence shown here is derived from an EMBL/GenBank/DDBJ whole genome shotgun (WGS) entry which is preliminary data.</text>
</comment>
<dbReference type="AlphaFoldDB" id="A0A835XT81"/>
<accession>A0A835XT81</accession>
<protein>
    <submittedName>
        <fullName evidence="1">Uncharacterized protein</fullName>
    </submittedName>
</protein>
<proteinExistence type="predicted"/>
<reference evidence="1" key="1">
    <citation type="journal article" date="2020" name="bioRxiv">
        <title>Comparative genomics of Chlamydomonas.</title>
        <authorList>
            <person name="Craig R.J."/>
            <person name="Hasan A.R."/>
            <person name="Ness R.W."/>
            <person name="Keightley P.D."/>
        </authorList>
    </citation>
    <scope>NUCLEOTIDE SEQUENCE</scope>
    <source>
        <strain evidence="1">CCAP 11/70</strain>
    </source>
</reference>
<name>A0A835XT81_9CHLO</name>
<keyword evidence="2" id="KW-1185">Reference proteome</keyword>